<reference evidence="6 7" key="1">
    <citation type="submission" date="2020-12" db="EMBL/GenBank/DDBJ databases">
        <title>Streptomyces typhae sp. nov., a novel endophytic actinomycete isolated from the root of cattail pollen (Typha angustifolia L.).</title>
        <authorList>
            <person name="Peng C."/>
            <person name="Liu C."/>
        </authorList>
    </citation>
    <scope>NUCLEOTIDE SEQUENCE [LARGE SCALE GENOMIC DNA]</scope>
    <source>
        <strain evidence="6 7">JCM 4753</strain>
    </source>
</reference>
<dbReference type="InterPro" id="IPR009057">
    <property type="entry name" value="Homeodomain-like_sf"/>
</dbReference>
<dbReference type="SUPFAM" id="SSF48498">
    <property type="entry name" value="Tetracyclin repressor-like, C-terminal domain"/>
    <property type="match status" value="1"/>
</dbReference>
<dbReference type="Gene3D" id="1.10.357.10">
    <property type="entry name" value="Tetracycline Repressor, domain 2"/>
    <property type="match status" value="1"/>
</dbReference>
<evidence type="ECO:0000259" key="5">
    <source>
        <dbReference type="PROSITE" id="PS50977"/>
    </source>
</evidence>
<sequence length="201" mass="21528">MDKSAVRTGYHHGSLPTALTAAALELLDEQGLEKVTVREVARRAGVSPGAPFRHFADRQALLTAVADLILEDLEQWQHAQVAAAEAPATRAIGLGFVRYAIRHPHRFELVKSSVYRPDQPASVQARVSGLERAFTDLIVADQESGTLRPGDPALVALAGQALVYGLSQMIVDGFLPAAEAEHLAEQVLDLFGIGIAHIPST</sequence>
<dbReference type="EMBL" id="JAEKOZ010000042">
    <property type="protein sequence ID" value="MBJ3812699.1"/>
    <property type="molecule type" value="Genomic_DNA"/>
</dbReference>
<dbReference type="InterPro" id="IPR001647">
    <property type="entry name" value="HTH_TetR"/>
</dbReference>
<dbReference type="InterPro" id="IPR050109">
    <property type="entry name" value="HTH-type_TetR-like_transc_reg"/>
</dbReference>
<evidence type="ECO:0000256" key="4">
    <source>
        <dbReference type="PROSITE-ProRule" id="PRU00335"/>
    </source>
</evidence>
<keyword evidence="3" id="KW-0804">Transcription</keyword>
<keyword evidence="2 4" id="KW-0238">DNA-binding</keyword>
<gene>
    <name evidence="6" type="ORF">JGB26_37485</name>
</gene>
<evidence type="ECO:0000313" key="7">
    <source>
        <dbReference type="Proteomes" id="UP000634780"/>
    </source>
</evidence>
<evidence type="ECO:0000256" key="1">
    <source>
        <dbReference type="ARBA" id="ARBA00023015"/>
    </source>
</evidence>
<dbReference type="Pfam" id="PF13305">
    <property type="entry name" value="TetR_C_33"/>
    <property type="match status" value="1"/>
</dbReference>
<feature type="DNA-binding region" description="H-T-H motif" evidence="4">
    <location>
        <begin position="36"/>
        <end position="55"/>
    </location>
</feature>
<dbReference type="SUPFAM" id="SSF46689">
    <property type="entry name" value="Homeodomain-like"/>
    <property type="match status" value="1"/>
</dbReference>
<dbReference type="Proteomes" id="UP000634780">
    <property type="component" value="Unassembled WGS sequence"/>
</dbReference>
<organism evidence="6 7">
    <name type="scientific">Streptomyces flavofungini</name>
    <dbReference type="NCBI Taxonomy" id="68200"/>
    <lineage>
        <taxon>Bacteria</taxon>
        <taxon>Bacillati</taxon>
        <taxon>Actinomycetota</taxon>
        <taxon>Actinomycetes</taxon>
        <taxon>Kitasatosporales</taxon>
        <taxon>Streptomycetaceae</taxon>
        <taxon>Streptomyces</taxon>
    </lineage>
</organism>
<proteinExistence type="predicted"/>
<dbReference type="PANTHER" id="PTHR30055:SF234">
    <property type="entry name" value="HTH-TYPE TRANSCRIPTIONAL REGULATOR BETI"/>
    <property type="match status" value="1"/>
</dbReference>
<keyword evidence="7" id="KW-1185">Reference proteome</keyword>
<evidence type="ECO:0000313" key="6">
    <source>
        <dbReference type="EMBL" id="MBJ3812699.1"/>
    </source>
</evidence>
<keyword evidence="1" id="KW-0805">Transcription regulation</keyword>
<comment type="caution">
    <text evidence="6">The sequence shown here is derived from an EMBL/GenBank/DDBJ whole genome shotgun (WGS) entry which is preliminary data.</text>
</comment>
<dbReference type="Pfam" id="PF00440">
    <property type="entry name" value="TetR_N"/>
    <property type="match status" value="1"/>
</dbReference>
<dbReference type="InterPro" id="IPR036271">
    <property type="entry name" value="Tet_transcr_reg_TetR-rel_C_sf"/>
</dbReference>
<dbReference type="PANTHER" id="PTHR30055">
    <property type="entry name" value="HTH-TYPE TRANSCRIPTIONAL REGULATOR RUTR"/>
    <property type="match status" value="1"/>
</dbReference>
<dbReference type="PROSITE" id="PS50977">
    <property type="entry name" value="HTH_TETR_2"/>
    <property type="match status" value="1"/>
</dbReference>
<evidence type="ECO:0000256" key="3">
    <source>
        <dbReference type="ARBA" id="ARBA00023163"/>
    </source>
</evidence>
<protein>
    <submittedName>
        <fullName evidence="6">TetR/AcrR family transcriptional regulator</fullName>
    </submittedName>
</protein>
<evidence type="ECO:0000256" key="2">
    <source>
        <dbReference type="ARBA" id="ARBA00023125"/>
    </source>
</evidence>
<name>A0ABS0XHJ5_9ACTN</name>
<dbReference type="PRINTS" id="PR00455">
    <property type="entry name" value="HTHTETR"/>
</dbReference>
<dbReference type="RefSeq" id="WP_198897977.1">
    <property type="nucleotide sequence ID" value="NZ_JAEKOZ010000042.1"/>
</dbReference>
<dbReference type="InterPro" id="IPR025996">
    <property type="entry name" value="MT1864/Rv1816-like_C"/>
</dbReference>
<feature type="domain" description="HTH tetR-type" evidence="5">
    <location>
        <begin position="13"/>
        <end position="73"/>
    </location>
</feature>
<accession>A0ABS0XHJ5</accession>